<feature type="transmembrane region" description="Helical" evidence="1">
    <location>
        <begin position="6"/>
        <end position="25"/>
    </location>
</feature>
<evidence type="ECO:0000256" key="1">
    <source>
        <dbReference type="SAM" id="Phobius"/>
    </source>
</evidence>
<evidence type="ECO:0000313" key="3">
    <source>
        <dbReference type="Proteomes" id="UP001219585"/>
    </source>
</evidence>
<name>A0AAJ5RXE5_9BACI</name>
<sequence>MGFIDFVFLSITGVIFFINLLLLILSLKSADDEVERKRYKKTYVPVITLCVIAFILYVAVVSIGNIVI</sequence>
<protein>
    <submittedName>
        <fullName evidence="2">Uncharacterized protein</fullName>
    </submittedName>
</protein>
<proteinExistence type="predicted"/>
<accession>A0AAJ5RXE5</accession>
<dbReference type="KEGG" id="liu:OU989_22955"/>
<keyword evidence="1" id="KW-1133">Transmembrane helix</keyword>
<organism evidence="2 3">
    <name type="scientific">Lysinibacillus irui</name>
    <dbReference type="NCBI Taxonomy" id="2998077"/>
    <lineage>
        <taxon>Bacteria</taxon>
        <taxon>Bacillati</taxon>
        <taxon>Bacillota</taxon>
        <taxon>Bacilli</taxon>
        <taxon>Bacillales</taxon>
        <taxon>Bacillaceae</taxon>
        <taxon>Lysinibacillus</taxon>
    </lineage>
</organism>
<dbReference type="AlphaFoldDB" id="A0AAJ5RXE5"/>
<keyword evidence="1" id="KW-0472">Membrane</keyword>
<feature type="transmembrane region" description="Helical" evidence="1">
    <location>
        <begin position="46"/>
        <end position="67"/>
    </location>
</feature>
<keyword evidence="2" id="KW-0614">Plasmid</keyword>
<dbReference type="Proteomes" id="UP001219585">
    <property type="component" value="Plasmid unnamed"/>
</dbReference>
<dbReference type="EMBL" id="CP113528">
    <property type="protein sequence ID" value="WDV09380.1"/>
    <property type="molecule type" value="Genomic_DNA"/>
</dbReference>
<gene>
    <name evidence="2" type="ORF">OU989_22955</name>
</gene>
<reference evidence="2" key="1">
    <citation type="submission" date="2022-11" db="EMBL/GenBank/DDBJ databases">
        <title>Lysinibacillus irui.</title>
        <authorList>
            <person name="Akintayo S.O."/>
        </authorList>
    </citation>
    <scope>NUCLEOTIDE SEQUENCE</scope>
    <source>
        <strain evidence="2">IRB4-01</strain>
        <plasmid evidence="2">unnamed</plasmid>
    </source>
</reference>
<geneLocation type="plasmid" evidence="2 3">
    <name>unnamed</name>
</geneLocation>
<keyword evidence="1" id="KW-0812">Transmembrane</keyword>
<dbReference type="RefSeq" id="WP_274797590.1">
    <property type="nucleotide sequence ID" value="NZ_CP113528.1"/>
</dbReference>
<evidence type="ECO:0000313" key="2">
    <source>
        <dbReference type="EMBL" id="WDV09380.1"/>
    </source>
</evidence>